<evidence type="ECO:0000256" key="1">
    <source>
        <dbReference type="SAM" id="SignalP"/>
    </source>
</evidence>
<evidence type="ECO:0000313" key="3">
    <source>
        <dbReference type="Proteomes" id="UP001243989"/>
    </source>
</evidence>
<dbReference type="RefSeq" id="XP_060444283.1">
    <property type="nucleotide sequence ID" value="XM_060589002.1"/>
</dbReference>
<name>A0AAI9ZPZ4_9PEZI</name>
<evidence type="ECO:0000313" key="2">
    <source>
        <dbReference type="EMBL" id="KAK1635676.1"/>
    </source>
</evidence>
<sequence length="325" mass="36008">MRCLWILSALALVGKATAQDTTDEDSRIRVLKTYDSSIFSGASLEANNHTLESLLVLPDIVAFWPNTKATLIAPVKRQVAVDPSAASAHAVHWATGVDKLHEQASIPNDIVLGPGEERRAEFVFEVPEGVNQTALPAYGSRVLVKGSKGETVGVPYQGLAFDLQKQMESPFHGTYPWLRSTSTFSFELASGIQDFPMMFMKVKWGTREVRWDIYESDYEEARDWEYPPVPGRQGFIGSATSWTSAGKTSSFHPARHNASDIFSFPETDFGKLSDGSVMTPGNYTMRFAVLLPFADPQISESWKGLTAKFTVLPKAGNSKISRRWY</sequence>
<feature type="signal peptide" evidence="1">
    <location>
        <begin position="1"/>
        <end position="18"/>
    </location>
</feature>
<dbReference type="GeneID" id="85473864"/>
<protein>
    <submittedName>
        <fullName evidence="2">Uncharacterized protein</fullName>
    </submittedName>
</protein>
<accession>A0AAI9ZPZ4</accession>
<keyword evidence="3" id="KW-1185">Reference proteome</keyword>
<feature type="chain" id="PRO_5042613342" evidence="1">
    <location>
        <begin position="19"/>
        <end position="325"/>
    </location>
</feature>
<comment type="caution">
    <text evidence="2">The sequence shown here is derived from an EMBL/GenBank/DDBJ whole genome shotgun (WGS) entry which is preliminary data.</text>
</comment>
<dbReference type="Proteomes" id="UP001243989">
    <property type="component" value="Unassembled WGS sequence"/>
</dbReference>
<gene>
    <name evidence="2" type="ORF">BDP81DRAFT_407280</name>
</gene>
<proteinExistence type="predicted"/>
<dbReference type="EMBL" id="JAHMHQ010000012">
    <property type="protein sequence ID" value="KAK1635676.1"/>
    <property type="molecule type" value="Genomic_DNA"/>
</dbReference>
<reference evidence="2" key="1">
    <citation type="submission" date="2021-06" db="EMBL/GenBank/DDBJ databases">
        <title>Comparative genomics, transcriptomics and evolutionary studies reveal genomic signatures of adaptation to plant cell wall in hemibiotrophic fungi.</title>
        <authorList>
            <consortium name="DOE Joint Genome Institute"/>
            <person name="Baroncelli R."/>
            <person name="Diaz J.F."/>
            <person name="Benocci T."/>
            <person name="Peng M."/>
            <person name="Battaglia E."/>
            <person name="Haridas S."/>
            <person name="Andreopoulos W."/>
            <person name="Labutti K."/>
            <person name="Pangilinan J."/>
            <person name="Floch G.L."/>
            <person name="Makela M.R."/>
            <person name="Henrissat B."/>
            <person name="Grigoriev I.V."/>
            <person name="Crouch J.A."/>
            <person name="De Vries R.P."/>
            <person name="Sukno S.A."/>
            <person name="Thon M.R."/>
        </authorList>
    </citation>
    <scope>NUCLEOTIDE SEQUENCE</scope>
    <source>
        <strain evidence="2">CBS 102054</strain>
    </source>
</reference>
<organism evidence="2 3">
    <name type="scientific">Colletotrichum phormii</name>
    <dbReference type="NCBI Taxonomy" id="359342"/>
    <lineage>
        <taxon>Eukaryota</taxon>
        <taxon>Fungi</taxon>
        <taxon>Dikarya</taxon>
        <taxon>Ascomycota</taxon>
        <taxon>Pezizomycotina</taxon>
        <taxon>Sordariomycetes</taxon>
        <taxon>Hypocreomycetidae</taxon>
        <taxon>Glomerellales</taxon>
        <taxon>Glomerellaceae</taxon>
        <taxon>Colletotrichum</taxon>
        <taxon>Colletotrichum acutatum species complex</taxon>
    </lineage>
</organism>
<keyword evidence="1" id="KW-0732">Signal</keyword>
<dbReference type="AlphaFoldDB" id="A0AAI9ZPZ4"/>